<reference evidence="1 2" key="1">
    <citation type="submission" date="2024-06" db="EMBL/GenBank/DDBJ databases">
        <title>Genomic Encyclopedia of Type Strains, Phase V (KMG-V): Genome sequencing to study the core and pangenomes of soil and plant-associated prokaryotes.</title>
        <authorList>
            <person name="Whitman W."/>
        </authorList>
    </citation>
    <scope>NUCLEOTIDE SEQUENCE [LARGE SCALE GENOMIC DNA]</scope>
    <source>
        <strain evidence="1 2">USDA 160</strain>
    </source>
</reference>
<dbReference type="EMBL" id="JBEPTQ010000002">
    <property type="protein sequence ID" value="MET4720773.1"/>
    <property type="molecule type" value="Genomic_DNA"/>
</dbReference>
<name>A0ABV2RV03_BRAJP</name>
<organism evidence="1 2">
    <name type="scientific">Bradyrhizobium japonicum</name>
    <dbReference type="NCBI Taxonomy" id="375"/>
    <lineage>
        <taxon>Bacteria</taxon>
        <taxon>Pseudomonadati</taxon>
        <taxon>Pseudomonadota</taxon>
        <taxon>Alphaproteobacteria</taxon>
        <taxon>Hyphomicrobiales</taxon>
        <taxon>Nitrobacteraceae</taxon>
        <taxon>Bradyrhizobium</taxon>
    </lineage>
</organism>
<proteinExistence type="predicted"/>
<evidence type="ECO:0000313" key="1">
    <source>
        <dbReference type="EMBL" id="MET4720773.1"/>
    </source>
</evidence>
<dbReference type="RefSeq" id="WP_370149723.1">
    <property type="nucleotide sequence ID" value="NZ_JBGBYU010000001.1"/>
</dbReference>
<keyword evidence="2" id="KW-1185">Reference proteome</keyword>
<accession>A0ABV2RV03</accession>
<comment type="caution">
    <text evidence="1">The sequence shown here is derived from an EMBL/GenBank/DDBJ whole genome shotgun (WGS) entry which is preliminary data.</text>
</comment>
<dbReference type="Proteomes" id="UP001549291">
    <property type="component" value="Unassembled WGS sequence"/>
</dbReference>
<evidence type="ECO:0000313" key="2">
    <source>
        <dbReference type="Proteomes" id="UP001549291"/>
    </source>
</evidence>
<protein>
    <submittedName>
        <fullName evidence="1">Uncharacterized protein</fullName>
    </submittedName>
</protein>
<gene>
    <name evidence="1" type="ORF">ABIF63_004879</name>
</gene>
<sequence>MQSVRVRAASGHEAWSATQAEIETEIAHQAAYFGQEERELRRRWWRDLFAKVTFPVPWPLHRLLERVWPRKSLVVLRVTRSRSEEAPGMDATSRGDLEADMVRRWYEKNRESWWDRTKPGIIGAGPDRDGAHADEFMLRFIGEVRRVGAVTDPNGQEWPESNRHNRFWKPGSCHWMTLPEEIMTTTKDRLMEKVAERRRKSAVPPEKHTLEHAVATALDEGAAEIDALRASLEEILRTATVGTLGPAGYETTLQKIRDLTAQALART</sequence>